<dbReference type="EMBL" id="MN739208">
    <property type="protein sequence ID" value="QHS93701.1"/>
    <property type="molecule type" value="Genomic_DNA"/>
</dbReference>
<dbReference type="Gene3D" id="3.40.50.1240">
    <property type="entry name" value="Phosphoglycerate mutase-like"/>
    <property type="match status" value="1"/>
</dbReference>
<proteinExistence type="predicted"/>
<evidence type="ECO:0000313" key="1">
    <source>
        <dbReference type="EMBL" id="QHS93701.1"/>
    </source>
</evidence>
<dbReference type="SUPFAM" id="SSF53254">
    <property type="entry name" value="Phosphoglycerate mutase-like"/>
    <property type="match status" value="1"/>
</dbReference>
<dbReference type="InterPro" id="IPR029033">
    <property type="entry name" value="His_PPase_superfam"/>
</dbReference>
<reference evidence="1" key="1">
    <citation type="journal article" date="2020" name="Nature">
        <title>Giant virus diversity and host interactions through global metagenomics.</title>
        <authorList>
            <person name="Schulz F."/>
            <person name="Roux S."/>
            <person name="Paez-Espino D."/>
            <person name="Jungbluth S."/>
            <person name="Walsh D.A."/>
            <person name="Denef V.J."/>
            <person name="McMahon K.D."/>
            <person name="Konstantinidis K.T."/>
            <person name="Eloe-Fadrosh E.A."/>
            <person name="Kyrpides N.C."/>
            <person name="Woyke T."/>
        </authorList>
    </citation>
    <scope>NUCLEOTIDE SEQUENCE</scope>
    <source>
        <strain evidence="1">GVMAG-M-3300018080-19</strain>
    </source>
</reference>
<dbReference type="CDD" id="cd07067">
    <property type="entry name" value="HP_PGM_like"/>
    <property type="match status" value="1"/>
</dbReference>
<organism evidence="1">
    <name type="scientific">viral metagenome</name>
    <dbReference type="NCBI Taxonomy" id="1070528"/>
    <lineage>
        <taxon>unclassified sequences</taxon>
        <taxon>metagenomes</taxon>
        <taxon>organismal metagenomes</taxon>
    </lineage>
</organism>
<dbReference type="Pfam" id="PF00300">
    <property type="entry name" value="His_Phos_1"/>
    <property type="match status" value="1"/>
</dbReference>
<name>A0A6C0BPJ5_9ZZZZ</name>
<evidence type="ECO:0008006" key="2">
    <source>
        <dbReference type="Google" id="ProtNLM"/>
    </source>
</evidence>
<sequence length="221" mass="25581">MSIEVYFIRHGLSCTNYISAYKGPHLQFERVFYKDPPLIHTGRLHAEMVGQLWAPDVDVVFSSTLRRAQETAHALYPRHKVIIAPFLKEKARGPSNNPCKHLRCTYCDYSFVRSGRFKKFANSSNIHKFWTVFLPYFLQGRTKPLKIAVVTHSLLMRRDLGRQGLQQKPHNLAIVSQHYPGPIRRLNSFREGKRIIFAGIDRRKLRLADLDATNCQFITAT</sequence>
<dbReference type="AlphaFoldDB" id="A0A6C0BPJ5"/>
<accession>A0A6C0BPJ5</accession>
<dbReference type="InterPro" id="IPR013078">
    <property type="entry name" value="His_Pase_superF_clade-1"/>
</dbReference>
<protein>
    <recommendedName>
        <fullName evidence="2">Histidine phosphatase family protein</fullName>
    </recommendedName>
</protein>